<evidence type="ECO:0000313" key="5">
    <source>
        <dbReference type="EMBL" id="PHH62062.1"/>
    </source>
</evidence>
<evidence type="ECO:0000313" key="6">
    <source>
        <dbReference type="Proteomes" id="UP000226192"/>
    </source>
</evidence>
<gene>
    <name evidence="5" type="ORF">CDD81_7618</name>
</gene>
<keyword evidence="3" id="KW-0732">Signal</keyword>
<keyword evidence="2" id="KW-1133">Transmembrane helix</keyword>
<dbReference type="EMBL" id="NJET01000083">
    <property type="protein sequence ID" value="PHH62062.1"/>
    <property type="molecule type" value="Genomic_DNA"/>
</dbReference>
<proteinExistence type="predicted"/>
<dbReference type="PROSITE" id="PS51212">
    <property type="entry name" value="WSC"/>
    <property type="match status" value="1"/>
</dbReference>
<feature type="compositionally biased region" description="Low complexity" evidence="1">
    <location>
        <begin position="156"/>
        <end position="172"/>
    </location>
</feature>
<dbReference type="InterPro" id="IPR002889">
    <property type="entry name" value="WSC_carb-bd"/>
</dbReference>
<reference evidence="5 6" key="1">
    <citation type="submission" date="2017-06" db="EMBL/GenBank/DDBJ databases">
        <title>Ant-infecting Ophiocordyceps genomes reveal a high diversity of potential behavioral manipulation genes and a possible major role for enterotoxins.</title>
        <authorList>
            <person name="De Bekker C."/>
            <person name="Evans H.C."/>
            <person name="Brachmann A."/>
            <person name="Hughes D.P."/>
        </authorList>
    </citation>
    <scope>NUCLEOTIDE SEQUENCE [LARGE SCALE GENOMIC DNA]</scope>
    <source>
        <strain evidence="5 6">Map64</strain>
    </source>
</reference>
<dbReference type="PROSITE" id="PS51257">
    <property type="entry name" value="PROKAR_LIPOPROTEIN"/>
    <property type="match status" value="1"/>
</dbReference>
<keyword evidence="2" id="KW-0812">Transmembrane</keyword>
<dbReference type="OrthoDB" id="2019572at2759"/>
<feature type="domain" description="WSC" evidence="4">
    <location>
        <begin position="54"/>
        <end position="145"/>
    </location>
</feature>
<feature type="transmembrane region" description="Helical" evidence="2">
    <location>
        <begin position="207"/>
        <end position="231"/>
    </location>
</feature>
<name>A0A2C5Y4A4_9HYPO</name>
<evidence type="ECO:0000256" key="1">
    <source>
        <dbReference type="SAM" id="MobiDB-lite"/>
    </source>
</evidence>
<organism evidence="5 6">
    <name type="scientific">Ophiocordyceps australis</name>
    <dbReference type="NCBI Taxonomy" id="1399860"/>
    <lineage>
        <taxon>Eukaryota</taxon>
        <taxon>Fungi</taxon>
        <taxon>Dikarya</taxon>
        <taxon>Ascomycota</taxon>
        <taxon>Pezizomycotina</taxon>
        <taxon>Sordariomycetes</taxon>
        <taxon>Hypocreomycetidae</taxon>
        <taxon>Hypocreales</taxon>
        <taxon>Ophiocordycipitaceae</taxon>
        <taxon>Ophiocordyceps</taxon>
    </lineage>
</organism>
<feature type="chain" id="PRO_5012406191" description="WSC domain-containing protein" evidence="3">
    <location>
        <begin position="20"/>
        <end position="303"/>
    </location>
</feature>
<dbReference type="PANTHER" id="PTHR16861:SF4">
    <property type="entry name" value="SH3 DOMAIN PROTEIN (AFU_ORTHOLOGUE AFUA_1G13610)"/>
    <property type="match status" value="1"/>
</dbReference>
<keyword evidence="6" id="KW-1185">Reference proteome</keyword>
<feature type="signal peptide" evidence="3">
    <location>
        <begin position="1"/>
        <end position="19"/>
    </location>
</feature>
<evidence type="ECO:0000256" key="2">
    <source>
        <dbReference type="SAM" id="Phobius"/>
    </source>
</evidence>
<feature type="region of interest" description="Disordered" evidence="1">
    <location>
        <begin position="150"/>
        <end position="184"/>
    </location>
</feature>
<accession>A0A2C5Y4A4</accession>
<dbReference type="PANTHER" id="PTHR16861">
    <property type="entry name" value="GLYCOPROTEIN 38"/>
    <property type="match status" value="1"/>
</dbReference>
<dbReference type="Proteomes" id="UP000226192">
    <property type="component" value="Unassembled WGS sequence"/>
</dbReference>
<dbReference type="STRING" id="1399860.A0A2C5Y4A4"/>
<dbReference type="AlphaFoldDB" id="A0A2C5Y4A4"/>
<evidence type="ECO:0000259" key="4">
    <source>
        <dbReference type="PROSITE" id="PS51212"/>
    </source>
</evidence>
<dbReference type="SMART" id="SM00321">
    <property type="entry name" value="WSC"/>
    <property type="match status" value="1"/>
</dbReference>
<dbReference type="Pfam" id="PF01822">
    <property type="entry name" value="WSC"/>
    <property type="match status" value="1"/>
</dbReference>
<keyword evidence="2" id="KW-0472">Membrane</keyword>
<comment type="caution">
    <text evidence="5">The sequence shown here is derived from an EMBL/GenBank/DDBJ whole genome shotgun (WGS) entry which is preliminary data.</text>
</comment>
<protein>
    <recommendedName>
        <fullName evidence="4">WSC domain-containing protein</fullName>
    </recommendedName>
</protein>
<sequence length="303" mass="32063">MKTPTLVFAALLAASQACGFLHPTIASREEKGTKIVARDNEASQRPSTFPIPDASTSQGCYSSAGNLTRQEKIQNLSSGSCHNHCKEKKFWVMGLHGADCYCGFVYPPLSKIADDPNCNYPCPAYGLEACGGLEKGGFWSIYNTGTNIQVENQEDPSSSSNPGSSSTKSPTSEDGGSESDRPSVIIQTQTTTPTSDADGDKSSGPNVAGIAAGTVVGVIVAAALIGGAIFFMRRKRNAEIEEEHRRNAAVNAFINGSKPPGSSGSISMTDARLDPVLSNRRMSDGSIADNEDYSRRILRVTNA</sequence>
<evidence type="ECO:0000256" key="3">
    <source>
        <dbReference type="SAM" id="SignalP"/>
    </source>
</evidence>